<name>A0AAQ3SEN9_PASNO</name>
<proteinExistence type="predicted"/>
<evidence type="ECO:0000256" key="7">
    <source>
        <dbReference type="PROSITE-ProRule" id="PRU10141"/>
    </source>
</evidence>
<feature type="binding site" evidence="7">
    <location>
        <position position="406"/>
    </location>
    <ligand>
        <name>ATP</name>
        <dbReference type="ChEBI" id="CHEBI:30616"/>
    </ligand>
</feature>
<evidence type="ECO:0000259" key="10">
    <source>
        <dbReference type="PROSITE" id="PS50011"/>
    </source>
</evidence>
<keyword evidence="12" id="KW-1185">Reference proteome</keyword>
<feature type="domain" description="Protein kinase" evidence="10">
    <location>
        <begin position="375"/>
        <end position="680"/>
    </location>
</feature>
<comment type="subcellular location">
    <subcellularLocation>
        <location evidence="1">Membrane</location>
        <topology evidence="1">Single-pass type I membrane protein</topology>
    </subcellularLocation>
</comment>
<dbReference type="PROSITE" id="PS00107">
    <property type="entry name" value="PROTEIN_KINASE_ATP"/>
    <property type="match status" value="1"/>
</dbReference>
<dbReference type="GO" id="GO:0007166">
    <property type="term" value="P:cell surface receptor signaling pathway"/>
    <property type="evidence" value="ECO:0007669"/>
    <property type="project" value="InterPro"/>
</dbReference>
<dbReference type="SMART" id="SM00220">
    <property type="entry name" value="S_TKc"/>
    <property type="match status" value="1"/>
</dbReference>
<dbReference type="EMBL" id="CP144745">
    <property type="protein sequence ID" value="WVZ49246.1"/>
    <property type="molecule type" value="Genomic_DNA"/>
</dbReference>
<dbReference type="GO" id="GO:0004674">
    <property type="term" value="F:protein serine/threonine kinase activity"/>
    <property type="evidence" value="ECO:0007669"/>
    <property type="project" value="TreeGrafter"/>
</dbReference>
<keyword evidence="2 9" id="KW-0732">Signal</keyword>
<keyword evidence="8" id="KW-1133">Transmembrane helix</keyword>
<keyword evidence="4 7" id="KW-0067">ATP-binding</keyword>
<reference evidence="11 12" key="1">
    <citation type="submission" date="2024-02" db="EMBL/GenBank/DDBJ databases">
        <title>High-quality chromosome-scale genome assembly of Pensacola bahiagrass (Paspalum notatum Flugge var. saurae).</title>
        <authorList>
            <person name="Vega J.M."/>
            <person name="Podio M."/>
            <person name="Orjuela J."/>
            <person name="Siena L.A."/>
            <person name="Pessino S.C."/>
            <person name="Combes M.C."/>
            <person name="Mariac C."/>
            <person name="Albertini E."/>
            <person name="Pupilli F."/>
            <person name="Ortiz J.P.A."/>
            <person name="Leblanc O."/>
        </authorList>
    </citation>
    <scope>NUCLEOTIDE SEQUENCE [LARGE SCALE GENOMIC DNA]</scope>
    <source>
        <strain evidence="11">R1</strain>
        <tissue evidence="11">Leaf</tissue>
    </source>
</reference>
<dbReference type="Gene3D" id="1.10.510.10">
    <property type="entry name" value="Transferase(Phosphotransferase) domain 1"/>
    <property type="match status" value="1"/>
</dbReference>
<evidence type="ECO:0000313" key="11">
    <source>
        <dbReference type="EMBL" id="WVZ49246.1"/>
    </source>
</evidence>
<evidence type="ECO:0000256" key="8">
    <source>
        <dbReference type="SAM" id="Phobius"/>
    </source>
</evidence>
<protein>
    <recommendedName>
        <fullName evidence="10">Protein kinase domain-containing protein</fullName>
    </recommendedName>
</protein>
<keyword evidence="6" id="KW-0325">Glycoprotein</keyword>
<evidence type="ECO:0000256" key="5">
    <source>
        <dbReference type="ARBA" id="ARBA00023157"/>
    </source>
</evidence>
<dbReference type="InterPro" id="IPR001245">
    <property type="entry name" value="Ser-Thr/Tyr_kinase_cat_dom"/>
</dbReference>
<dbReference type="Gene3D" id="3.30.200.20">
    <property type="entry name" value="Phosphorylase Kinase, domain 1"/>
    <property type="match status" value="1"/>
</dbReference>
<dbReference type="InterPro" id="IPR011009">
    <property type="entry name" value="Kinase-like_dom_sf"/>
</dbReference>
<keyword evidence="5" id="KW-1015">Disulfide bond</keyword>
<gene>
    <name evidence="11" type="ORF">U9M48_000620</name>
</gene>
<dbReference type="GO" id="GO:0030247">
    <property type="term" value="F:polysaccharide binding"/>
    <property type="evidence" value="ECO:0007669"/>
    <property type="project" value="InterPro"/>
</dbReference>
<dbReference type="InterPro" id="IPR017441">
    <property type="entry name" value="Protein_kinase_ATP_BS"/>
</dbReference>
<dbReference type="PANTHER" id="PTHR27005">
    <property type="entry name" value="WALL-ASSOCIATED RECEPTOR KINASE-LIKE 21"/>
    <property type="match status" value="1"/>
</dbReference>
<feature type="chain" id="PRO_5042999672" description="Protein kinase domain-containing protein" evidence="9">
    <location>
        <begin position="28"/>
        <end position="684"/>
    </location>
</feature>
<keyword evidence="3 7" id="KW-0547">Nucleotide-binding</keyword>
<sequence>VAMSLVLWCTLTLALGILSQHVEHVAAAVPDIAPSPVTSPQPGCASKCGEVDIPYPFGIDHDNCSWQGSFTVTCNHSFSPPRPYVGNIEVINITVETGVMRVYTGLSSICYSSPNTFHSVEVSFNLTETPFLISPAHNVFTAIGCNTLALLIGRADWSYFTGCITYCPSLEEAANDGDICTGLGCCQTRIPSNLDMIAVDWNNGSTDNPAWTYSPCSYAFVAAQEWYYFKRQDLSAKGNETYTNEVGNRTIPMVLDWAIPEHDGTCQPSREAGGKPTAPACASTNSYCVNVTQGYLCNCSEGYQGNPYIKDGCTVVAHVSLFSAAIFGAVVLACVVIAYFDRQKRKKLFYKNGGRVLKLLDIKMYSEKDLDKITEKYKKPIGSGNFGNVFWGTTTEGARTQEVAVKCTKAKKDAQKKLKKLRPGAPQQEQEESGNDGFFVQEITFQCQINKHPNVVRLVGCCLETDIPILVFEFIGNGNLENTLHGDVDKPSCALSLLQRLDIAIGSAEGLAHMHSHQHIHGDIKPANILLDENFNPKVSDFGSSKLLSANRYARSVAADRAYLDPVYQDTDRFTEKSDVYSFGAVLLELITRKKAIRYDAGGSKVLVIDFKKAFKYNGNGQTMYDAEILPDGHAYSHGYIECLDMVGKLAVRCLNCDDPDDRPEMAEVLEVLKQAKKLITTGG</sequence>
<organism evidence="11 12">
    <name type="scientific">Paspalum notatum var. saurae</name>
    <dbReference type="NCBI Taxonomy" id="547442"/>
    <lineage>
        <taxon>Eukaryota</taxon>
        <taxon>Viridiplantae</taxon>
        <taxon>Streptophyta</taxon>
        <taxon>Embryophyta</taxon>
        <taxon>Tracheophyta</taxon>
        <taxon>Spermatophyta</taxon>
        <taxon>Magnoliopsida</taxon>
        <taxon>Liliopsida</taxon>
        <taxon>Poales</taxon>
        <taxon>Poaceae</taxon>
        <taxon>PACMAD clade</taxon>
        <taxon>Panicoideae</taxon>
        <taxon>Andropogonodae</taxon>
        <taxon>Paspaleae</taxon>
        <taxon>Paspalinae</taxon>
        <taxon>Paspalum</taxon>
    </lineage>
</organism>
<dbReference type="GO" id="GO:0005524">
    <property type="term" value="F:ATP binding"/>
    <property type="evidence" value="ECO:0007669"/>
    <property type="project" value="UniProtKB-UniRule"/>
</dbReference>
<dbReference type="PROSITE" id="PS50011">
    <property type="entry name" value="PROTEIN_KINASE_DOM"/>
    <property type="match status" value="1"/>
</dbReference>
<dbReference type="InterPro" id="IPR000719">
    <property type="entry name" value="Prot_kinase_dom"/>
</dbReference>
<evidence type="ECO:0000256" key="4">
    <source>
        <dbReference type="ARBA" id="ARBA00022840"/>
    </source>
</evidence>
<dbReference type="GO" id="GO:0005886">
    <property type="term" value="C:plasma membrane"/>
    <property type="evidence" value="ECO:0007669"/>
    <property type="project" value="TreeGrafter"/>
</dbReference>
<evidence type="ECO:0000256" key="6">
    <source>
        <dbReference type="ARBA" id="ARBA00023180"/>
    </source>
</evidence>
<dbReference type="AlphaFoldDB" id="A0AAQ3SEN9"/>
<dbReference type="Pfam" id="PF07714">
    <property type="entry name" value="PK_Tyr_Ser-Thr"/>
    <property type="match status" value="1"/>
</dbReference>
<evidence type="ECO:0000256" key="9">
    <source>
        <dbReference type="SAM" id="SignalP"/>
    </source>
</evidence>
<accession>A0AAQ3SEN9</accession>
<feature type="signal peptide" evidence="9">
    <location>
        <begin position="1"/>
        <end position="27"/>
    </location>
</feature>
<evidence type="ECO:0000256" key="2">
    <source>
        <dbReference type="ARBA" id="ARBA00022729"/>
    </source>
</evidence>
<dbReference type="PANTHER" id="PTHR27005:SF162">
    <property type="entry name" value="OS11G0691500 PROTEIN"/>
    <property type="match status" value="1"/>
</dbReference>
<evidence type="ECO:0000313" key="12">
    <source>
        <dbReference type="Proteomes" id="UP001341281"/>
    </source>
</evidence>
<dbReference type="SUPFAM" id="SSF56112">
    <property type="entry name" value="Protein kinase-like (PK-like)"/>
    <property type="match status" value="1"/>
</dbReference>
<keyword evidence="8" id="KW-0472">Membrane</keyword>
<dbReference type="InterPro" id="IPR025287">
    <property type="entry name" value="WAK_GUB"/>
</dbReference>
<feature type="non-terminal residue" evidence="11">
    <location>
        <position position="1"/>
    </location>
</feature>
<dbReference type="InterPro" id="IPR045274">
    <property type="entry name" value="WAK-like"/>
</dbReference>
<feature type="transmembrane region" description="Helical" evidence="8">
    <location>
        <begin position="315"/>
        <end position="340"/>
    </location>
</feature>
<keyword evidence="8" id="KW-0812">Transmembrane</keyword>
<evidence type="ECO:0000256" key="3">
    <source>
        <dbReference type="ARBA" id="ARBA00022741"/>
    </source>
</evidence>
<dbReference type="Pfam" id="PF13947">
    <property type="entry name" value="GUB_WAK_bind"/>
    <property type="match status" value="1"/>
</dbReference>
<dbReference type="Proteomes" id="UP001341281">
    <property type="component" value="Chromosome 01"/>
</dbReference>
<evidence type="ECO:0000256" key="1">
    <source>
        <dbReference type="ARBA" id="ARBA00004479"/>
    </source>
</evidence>